<keyword evidence="2" id="KW-1185">Reference proteome</keyword>
<gene>
    <name evidence="1" type="ORF">GGR21_002924</name>
</gene>
<comment type="caution">
    <text evidence="1">The sequence shown here is derived from an EMBL/GenBank/DDBJ whole genome shotgun (WGS) entry which is preliminary data.</text>
</comment>
<name>A0A840CLY9_9BACT</name>
<dbReference type="Proteomes" id="UP000555103">
    <property type="component" value="Unassembled WGS sequence"/>
</dbReference>
<protein>
    <submittedName>
        <fullName evidence="1">Uncharacterized protein</fullName>
    </submittedName>
</protein>
<sequence length="84" mass="9900">MNTIKEKLKEKIVWMGDKQNPVMFYTDAYDKDICHLRLNNEKESSSWIFYYKAKQVDLEEIPVNWVVVYNSCVAGFTIDSDKKG</sequence>
<evidence type="ECO:0000313" key="1">
    <source>
        <dbReference type="EMBL" id="MBB4037010.1"/>
    </source>
</evidence>
<dbReference type="AlphaFoldDB" id="A0A840CLY9"/>
<reference evidence="1 2" key="1">
    <citation type="submission" date="2020-08" db="EMBL/GenBank/DDBJ databases">
        <title>Genomic Encyclopedia of Type Strains, Phase IV (KMG-IV): sequencing the most valuable type-strain genomes for metagenomic binning, comparative biology and taxonomic classification.</title>
        <authorList>
            <person name="Goeker M."/>
        </authorList>
    </citation>
    <scope>NUCLEOTIDE SEQUENCE [LARGE SCALE GENOMIC DNA]</scope>
    <source>
        <strain evidence="1 2">DSM 104969</strain>
    </source>
</reference>
<dbReference type="RefSeq" id="WP_183307890.1">
    <property type="nucleotide sequence ID" value="NZ_JACIEP010000010.1"/>
</dbReference>
<organism evidence="1 2">
    <name type="scientific">Dysgonomonas hofstadii</name>
    <dbReference type="NCBI Taxonomy" id="637886"/>
    <lineage>
        <taxon>Bacteria</taxon>
        <taxon>Pseudomonadati</taxon>
        <taxon>Bacteroidota</taxon>
        <taxon>Bacteroidia</taxon>
        <taxon>Bacteroidales</taxon>
        <taxon>Dysgonomonadaceae</taxon>
        <taxon>Dysgonomonas</taxon>
    </lineage>
</organism>
<dbReference type="EMBL" id="JACIEP010000010">
    <property type="protein sequence ID" value="MBB4037010.1"/>
    <property type="molecule type" value="Genomic_DNA"/>
</dbReference>
<proteinExistence type="predicted"/>
<evidence type="ECO:0000313" key="2">
    <source>
        <dbReference type="Proteomes" id="UP000555103"/>
    </source>
</evidence>
<accession>A0A840CLY9</accession>